<accession>A0A2N7IIR5</accession>
<dbReference type="EMBL" id="MCYL01000011">
    <property type="protein sequence ID" value="PML57522.1"/>
    <property type="molecule type" value="Genomic_DNA"/>
</dbReference>
<proteinExistence type="predicted"/>
<organism evidence="1 2">
    <name type="scientific">Vibrio lentus</name>
    <dbReference type="NCBI Taxonomy" id="136468"/>
    <lineage>
        <taxon>Bacteria</taxon>
        <taxon>Pseudomonadati</taxon>
        <taxon>Pseudomonadota</taxon>
        <taxon>Gammaproteobacteria</taxon>
        <taxon>Vibrionales</taxon>
        <taxon>Vibrionaceae</taxon>
        <taxon>Vibrio</taxon>
    </lineage>
</organism>
<comment type="caution">
    <text evidence="1">The sequence shown here is derived from an EMBL/GenBank/DDBJ whole genome shotgun (WGS) entry which is preliminary data.</text>
</comment>
<gene>
    <name evidence="1" type="ORF">BCT74_19890</name>
</gene>
<dbReference type="Pfam" id="PF11185">
    <property type="entry name" value="DUF2971"/>
    <property type="match status" value="1"/>
</dbReference>
<dbReference type="Proteomes" id="UP000235746">
    <property type="component" value="Unassembled WGS sequence"/>
</dbReference>
<protein>
    <recommendedName>
        <fullName evidence="3">DUF2971 domain-containing protein</fullName>
    </recommendedName>
</protein>
<dbReference type="AlphaFoldDB" id="A0A2N7IIR5"/>
<evidence type="ECO:0000313" key="2">
    <source>
        <dbReference type="Proteomes" id="UP000235746"/>
    </source>
</evidence>
<sequence>MSMPIKIYKYEPMSVQSLINLKAQALYFNSPSNFNDPFDCEVPLELRFPYDPEAQLIKTHYEIELLNSKEFQKYDQLRNTTLKEFKLSLEKMATDLYEQRVEGLFKDKGVSCFSETNDNLLMWSHYGSSAKGFCLEFRTDIEPFEKARKVNYVANPQQVDYVKMMLGGGDYFLDNLLCTKSSHWAYEKEWRVFHHEVNKVYYYPSDSLTAVYFGSEIDRDFLEIICLIIQGQNPNVKFFQGTRSNDQFSLIFEEVTYKPHVAAQA</sequence>
<reference evidence="2" key="1">
    <citation type="submission" date="2016-07" db="EMBL/GenBank/DDBJ databases">
        <title>Nontailed viruses are major unrecognized killers of bacteria in the ocean.</title>
        <authorList>
            <person name="Kauffman K."/>
            <person name="Hussain F."/>
            <person name="Yang J."/>
            <person name="Arevalo P."/>
            <person name="Brown J."/>
            <person name="Cutler M."/>
            <person name="Kelly L."/>
            <person name="Polz M.F."/>
        </authorList>
    </citation>
    <scope>NUCLEOTIDE SEQUENCE [LARGE SCALE GENOMIC DNA]</scope>
    <source>
        <strain evidence="2">10N.261.51.B8</strain>
    </source>
</reference>
<dbReference type="InterPro" id="IPR021352">
    <property type="entry name" value="DUF2971"/>
</dbReference>
<dbReference type="RefSeq" id="WP_157939675.1">
    <property type="nucleotide sequence ID" value="NZ_MCYL01000011.1"/>
</dbReference>
<evidence type="ECO:0008006" key="3">
    <source>
        <dbReference type="Google" id="ProtNLM"/>
    </source>
</evidence>
<evidence type="ECO:0000313" key="1">
    <source>
        <dbReference type="EMBL" id="PML57522.1"/>
    </source>
</evidence>
<name>A0A2N7IIR5_9VIBR</name>